<sequence length="255" mass="29228">MGIEQITPTQSSRSAIMFWNPRNGQFHVLPPIPHPVMPDDLEDYYNEIRRDPFHCFYGGCEFDPLSEDYEFNGISEYGDKFSNLYHLLPLSSEDSLASNNEVATITSVGVMKEYGIEEPWIKACRIVLSASVTFLGIVEDELFVKETDGWVVSYRLGAHREDYNEYCYAPFQELEILPFEGSFIPKREKHALSWGNAHVALHWHKLCSAIIILCDERRARDLSKVNFVAMNLKTDYAKYMEAIKDGALIISPTLE</sequence>
<proteinExistence type="predicted"/>
<keyword evidence="2" id="KW-1185">Reference proteome</keyword>
<accession>A0A9Q1JSS0</accession>
<dbReference type="AlphaFoldDB" id="A0A9Q1JSS0"/>
<reference evidence="1" key="1">
    <citation type="submission" date="2022-04" db="EMBL/GenBank/DDBJ databases">
        <title>Carnegiea gigantea Genome sequencing and assembly v2.</title>
        <authorList>
            <person name="Copetti D."/>
            <person name="Sanderson M.J."/>
            <person name="Burquez A."/>
            <person name="Wojciechowski M.F."/>
        </authorList>
    </citation>
    <scope>NUCLEOTIDE SEQUENCE</scope>
    <source>
        <strain evidence="1">SGP5-SGP5p</strain>
        <tissue evidence="1">Aerial part</tissue>
    </source>
</reference>
<evidence type="ECO:0000313" key="1">
    <source>
        <dbReference type="EMBL" id="KAJ8430255.1"/>
    </source>
</evidence>
<comment type="caution">
    <text evidence="1">The sequence shown here is derived from an EMBL/GenBank/DDBJ whole genome shotgun (WGS) entry which is preliminary data.</text>
</comment>
<dbReference type="Proteomes" id="UP001153076">
    <property type="component" value="Unassembled WGS sequence"/>
</dbReference>
<organism evidence="1 2">
    <name type="scientific">Carnegiea gigantea</name>
    <dbReference type="NCBI Taxonomy" id="171969"/>
    <lineage>
        <taxon>Eukaryota</taxon>
        <taxon>Viridiplantae</taxon>
        <taxon>Streptophyta</taxon>
        <taxon>Embryophyta</taxon>
        <taxon>Tracheophyta</taxon>
        <taxon>Spermatophyta</taxon>
        <taxon>Magnoliopsida</taxon>
        <taxon>eudicotyledons</taxon>
        <taxon>Gunneridae</taxon>
        <taxon>Pentapetalae</taxon>
        <taxon>Caryophyllales</taxon>
        <taxon>Cactineae</taxon>
        <taxon>Cactaceae</taxon>
        <taxon>Cactoideae</taxon>
        <taxon>Echinocereeae</taxon>
        <taxon>Carnegiea</taxon>
    </lineage>
</organism>
<gene>
    <name evidence="1" type="ORF">Cgig2_009433</name>
</gene>
<name>A0A9Q1JSS0_9CARY</name>
<evidence type="ECO:0000313" key="2">
    <source>
        <dbReference type="Proteomes" id="UP001153076"/>
    </source>
</evidence>
<dbReference type="EMBL" id="JAKOGI010000815">
    <property type="protein sequence ID" value="KAJ8430255.1"/>
    <property type="molecule type" value="Genomic_DNA"/>
</dbReference>
<protein>
    <submittedName>
        <fullName evidence="1">Uncharacterized protein</fullName>
    </submittedName>
</protein>